<dbReference type="Gene3D" id="3.50.50.60">
    <property type="entry name" value="FAD/NAD(P)-binding domain"/>
    <property type="match status" value="1"/>
</dbReference>
<dbReference type="EMBL" id="LVYI01000008">
    <property type="protein sequence ID" value="OAP56664.1"/>
    <property type="molecule type" value="Genomic_DNA"/>
</dbReference>
<evidence type="ECO:0000313" key="6">
    <source>
        <dbReference type="EMBL" id="OAP56664.1"/>
    </source>
</evidence>
<dbReference type="AlphaFoldDB" id="A0A178ZA66"/>
<evidence type="ECO:0000256" key="4">
    <source>
        <dbReference type="SAM" id="MobiDB-lite"/>
    </source>
</evidence>
<keyword evidence="7" id="KW-1185">Reference proteome</keyword>
<keyword evidence="2" id="KW-0274">FAD</keyword>
<dbReference type="GO" id="GO:0016491">
    <property type="term" value="F:oxidoreductase activity"/>
    <property type="evidence" value="ECO:0007669"/>
    <property type="project" value="UniProtKB-KW"/>
</dbReference>
<dbReference type="OrthoDB" id="10016252at2759"/>
<reference evidence="6 7" key="1">
    <citation type="submission" date="2016-04" db="EMBL/GenBank/DDBJ databases">
        <title>Draft genome of Fonsecaea erecta CBS 125763.</title>
        <authorList>
            <person name="Weiss V.A."/>
            <person name="Vicente V.A."/>
            <person name="Raittz R.T."/>
            <person name="Moreno L.F."/>
            <person name="De Souza E.M."/>
            <person name="Pedrosa F.O."/>
            <person name="Steffens M.B."/>
            <person name="Faoro H."/>
            <person name="Tadra-Sfeir M.Z."/>
            <person name="Najafzadeh M.J."/>
            <person name="Felipe M.S."/>
            <person name="Teixeira M."/>
            <person name="Sun J."/>
            <person name="Xi L."/>
            <person name="Gomes R."/>
            <person name="De Azevedo C.M."/>
            <person name="Salgado C.G."/>
            <person name="Da Silva M.B."/>
            <person name="Nascimento M.F."/>
            <person name="Queiroz-Telles F."/>
            <person name="Attili D.S."/>
            <person name="Gorbushina A."/>
        </authorList>
    </citation>
    <scope>NUCLEOTIDE SEQUENCE [LARGE SCALE GENOMIC DNA]</scope>
    <source>
        <strain evidence="6 7">CBS 125763</strain>
    </source>
</reference>
<proteinExistence type="predicted"/>
<dbReference type="InterPro" id="IPR002938">
    <property type="entry name" value="FAD-bd"/>
</dbReference>
<feature type="region of interest" description="Disordered" evidence="4">
    <location>
        <begin position="1"/>
        <end position="24"/>
    </location>
</feature>
<evidence type="ECO:0000256" key="3">
    <source>
        <dbReference type="ARBA" id="ARBA00023002"/>
    </source>
</evidence>
<dbReference type="PRINTS" id="PR00420">
    <property type="entry name" value="RNGMNOXGNASE"/>
</dbReference>
<keyword evidence="1" id="KW-0285">Flavoprotein</keyword>
<protein>
    <recommendedName>
        <fullName evidence="5">FAD-binding domain-containing protein</fullName>
    </recommendedName>
</protein>
<evidence type="ECO:0000256" key="1">
    <source>
        <dbReference type="ARBA" id="ARBA00022630"/>
    </source>
</evidence>
<dbReference type="PANTHER" id="PTHR43476">
    <property type="entry name" value="3-(3-HYDROXY-PHENYL)PROPIONATE/3-HYDROXYCINNAMIC ACID HYDROXYLASE"/>
    <property type="match status" value="1"/>
</dbReference>
<accession>A0A178ZA66</accession>
<dbReference type="InterPro" id="IPR036188">
    <property type="entry name" value="FAD/NAD-bd_sf"/>
</dbReference>
<dbReference type="SUPFAM" id="SSF51905">
    <property type="entry name" value="FAD/NAD(P)-binding domain"/>
    <property type="match status" value="1"/>
</dbReference>
<dbReference type="GeneID" id="30012944"/>
<gene>
    <name evidence="6" type="ORF">AYL99_08776</name>
</gene>
<dbReference type="Gene3D" id="3.30.9.10">
    <property type="entry name" value="D-Amino Acid Oxidase, subunit A, domain 2"/>
    <property type="match status" value="1"/>
</dbReference>
<dbReference type="RefSeq" id="XP_018690031.1">
    <property type="nucleotide sequence ID" value="XM_018840284.1"/>
</dbReference>
<dbReference type="PANTHER" id="PTHR43476:SF3">
    <property type="entry name" value="FAD-BINDING MONOOXYGENASE"/>
    <property type="match status" value="1"/>
</dbReference>
<comment type="caution">
    <text evidence="6">The sequence shown here is derived from an EMBL/GenBank/DDBJ whole genome shotgun (WGS) entry which is preliminary data.</text>
</comment>
<dbReference type="Pfam" id="PF01494">
    <property type="entry name" value="FAD_binding_3"/>
    <property type="match status" value="1"/>
</dbReference>
<organism evidence="6 7">
    <name type="scientific">Fonsecaea erecta</name>
    <dbReference type="NCBI Taxonomy" id="1367422"/>
    <lineage>
        <taxon>Eukaryota</taxon>
        <taxon>Fungi</taxon>
        <taxon>Dikarya</taxon>
        <taxon>Ascomycota</taxon>
        <taxon>Pezizomycotina</taxon>
        <taxon>Eurotiomycetes</taxon>
        <taxon>Chaetothyriomycetidae</taxon>
        <taxon>Chaetothyriales</taxon>
        <taxon>Herpotrichiellaceae</taxon>
        <taxon>Fonsecaea</taxon>
    </lineage>
</organism>
<sequence length="474" mass="51899">MVAGPAEQPITTPGPLEPGPDKTPKSVLVIGGGAVGSLTALKLGQAGVDVDIIERLPETSNAPRACGYFGAVHLVLKEMGIYELVREEGFMTRGLCFRKPPKDDGQGRGGKVFGDIVANLPFCAPDDHLLEPGAGVLNLPQAQLNQLFLREALKTGHVRIHFNHELARILKNDNDGVTVLTRNPSTGAEREFSAKFAVAADGAHSAARKALGLPYPGHTWPERLIATNVRVCNIEETPMHTHFVMHPTHFSISTPLEDPVMGKKTLWRWTLAADPALDTCSDDELLTDEVIYAHYARCMPGPRPLDVDIVARSVYRTHQRLVPTMRRGNVLLAGDAAHCNHPFGALGLNTGMLDADACADALTMILRDSFPTDLTLNTYSDARRKVFQFFVDPTSTQNKLRVHSHPIVETAAEDDWFLRDLTHLTPKKAADMVTPYFDVWRTDMRKAVQEAIDDGCACGWHNIKSTSSVLVGDE</sequence>
<evidence type="ECO:0000313" key="7">
    <source>
        <dbReference type="Proteomes" id="UP000078343"/>
    </source>
</evidence>
<keyword evidence="3" id="KW-0560">Oxidoreductase</keyword>
<dbReference type="Proteomes" id="UP000078343">
    <property type="component" value="Unassembled WGS sequence"/>
</dbReference>
<dbReference type="GO" id="GO:0071949">
    <property type="term" value="F:FAD binding"/>
    <property type="evidence" value="ECO:0007669"/>
    <property type="project" value="InterPro"/>
</dbReference>
<evidence type="ECO:0000259" key="5">
    <source>
        <dbReference type="Pfam" id="PF01494"/>
    </source>
</evidence>
<feature type="domain" description="FAD-binding" evidence="5">
    <location>
        <begin position="26"/>
        <end position="392"/>
    </location>
</feature>
<name>A0A178ZA66_9EURO</name>
<dbReference type="InterPro" id="IPR050631">
    <property type="entry name" value="PheA/TfdB_FAD_monoxygenase"/>
</dbReference>
<evidence type="ECO:0000256" key="2">
    <source>
        <dbReference type="ARBA" id="ARBA00022827"/>
    </source>
</evidence>
<dbReference type="STRING" id="1367422.A0A178ZA66"/>